<protein>
    <recommendedName>
        <fullName evidence="3">Phage protein</fullName>
    </recommendedName>
</protein>
<name>A0A1N7DPQ0_9GAMM</name>
<dbReference type="EMBL" id="FTNU01000002">
    <property type="protein sequence ID" value="SIR77800.1"/>
    <property type="molecule type" value="Genomic_DNA"/>
</dbReference>
<dbReference type="RefSeq" id="WP_076554517.1">
    <property type="nucleotide sequence ID" value="NZ_FTNU01000002.1"/>
</dbReference>
<evidence type="ECO:0000313" key="1">
    <source>
        <dbReference type="EMBL" id="SIR77800.1"/>
    </source>
</evidence>
<proteinExistence type="predicted"/>
<gene>
    <name evidence="1" type="ORF">SAMN02745664_10217</name>
</gene>
<dbReference type="STRING" id="34061.B0189_05805"/>
<accession>A0A1N7DPQ0</accession>
<evidence type="ECO:0008006" key="3">
    <source>
        <dbReference type="Google" id="ProtNLM"/>
    </source>
</evidence>
<evidence type="ECO:0000313" key="2">
    <source>
        <dbReference type="Proteomes" id="UP000187495"/>
    </source>
</evidence>
<organism evidence="1 2">
    <name type="scientific">Moraxella cuniculi DSM 21768</name>
    <dbReference type="NCBI Taxonomy" id="1122245"/>
    <lineage>
        <taxon>Bacteria</taxon>
        <taxon>Pseudomonadati</taxon>
        <taxon>Pseudomonadota</taxon>
        <taxon>Gammaproteobacteria</taxon>
        <taxon>Moraxellales</taxon>
        <taxon>Moraxellaceae</taxon>
        <taxon>Moraxella</taxon>
    </lineage>
</organism>
<sequence length="116" mass="12715">MAKPTELNRFIGDLGGGSIENMLSQIISDVADGAISTGKKGEAVLKLVFTPIGDSRQVRVEHKLTYKEPTRRGSRSEEHTTETPMYVNLNGTVTISREDNHVLDLSENTKTQPAFA</sequence>
<dbReference type="Proteomes" id="UP000187495">
    <property type="component" value="Unassembled WGS sequence"/>
</dbReference>
<keyword evidence="2" id="KW-1185">Reference proteome</keyword>
<dbReference type="AlphaFoldDB" id="A0A1N7DPQ0"/>
<reference evidence="2" key="1">
    <citation type="submission" date="2017-01" db="EMBL/GenBank/DDBJ databases">
        <authorList>
            <person name="Varghese N."/>
            <person name="Submissions S."/>
        </authorList>
    </citation>
    <scope>NUCLEOTIDE SEQUENCE [LARGE SCALE GENOMIC DNA]</scope>
    <source>
        <strain evidence="2">DSM 21768</strain>
    </source>
</reference>